<organism evidence="3 4">
    <name type="scientific">Paenibacillus methanolicus</name>
    <dbReference type="NCBI Taxonomy" id="582686"/>
    <lineage>
        <taxon>Bacteria</taxon>
        <taxon>Bacillati</taxon>
        <taxon>Bacillota</taxon>
        <taxon>Bacilli</taxon>
        <taxon>Bacillales</taxon>
        <taxon>Paenibacillaceae</taxon>
        <taxon>Paenibacillus</taxon>
    </lineage>
</organism>
<accession>A0A5S5CL77</accession>
<keyword evidence="2" id="KW-0732">Signal</keyword>
<dbReference type="Gene3D" id="3.40.190.10">
    <property type="entry name" value="Periplasmic binding protein-like II"/>
    <property type="match status" value="1"/>
</dbReference>
<dbReference type="InterPro" id="IPR006059">
    <property type="entry name" value="SBP"/>
</dbReference>
<dbReference type="SUPFAM" id="SSF53850">
    <property type="entry name" value="Periplasmic binding protein-like II"/>
    <property type="match status" value="1"/>
</dbReference>
<feature type="chain" id="PRO_5024442270" evidence="2">
    <location>
        <begin position="22"/>
        <end position="482"/>
    </location>
</feature>
<sequence>MRMKKLGIAATIGMLAFSAAACSGGSGNNGNNGNNGGNGGSGNPPATEAAGNKEPAGGNEAKPQESGKKVKLSYWTGDRHDQDYITEVVKSFNASSADNIEIELVVKTDDFNQAIDLAYASGQAPDLIRVKENTIQAWAKKGYLEPIDGYLSDELKQKFPAIPDFNQIDGKLYSLPNYGSTLRLVYNKDLFAKAGVAAPPKTLDEMVETAKKLTEAGKAEGAYGFAQNFKSTQSALFRSARVIAEANGHGGLGYDFKTARYDWSSYKPIVEAFKKMVDDGSTMPGMESLDIDPLRAQFAEGKIGMYISFSSEPGVYQNQFPAKIDWAAAPVPTTDGQVHGKTSLLGGQWLAISAESKNKEAAWKFMQYMYGDDILKAYQEKGFGLSMVPHIASSAGKPAINGIEGFMPTENDGTWPLEPTSALKLEGIMAPDAFFKYMLSGGDLDAIVDDLNARYNAALDKAIAAGEVKAEPDPAFDPMKLK</sequence>
<evidence type="ECO:0000256" key="1">
    <source>
        <dbReference type="SAM" id="MobiDB-lite"/>
    </source>
</evidence>
<feature type="region of interest" description="Disordered" evidence="1">
    <location>
        <begin position="33"/>
        <end position="70"/>
    </location>
</feature>
<dbReference type="CDD" id="cd13585">
    <property type="entry name" value="PBP2_TMBP_like"/>
    <property type="match status" value="1"/>
</dbReference>
<dbReference type="EMBL" id="VNHS01000001">
    <property type="protein sequence ID" value="TYP79138.1"/>
    <property type="molecule type" value="Genomic_DNA"/>
</dbReference>
<evidence type="ECO:0000256" key="2">
    <source>
        <dbReference type="SAM" id="SignalP"/>
    </source>
</evidence>
<keyword evidence="3" id="KW-0762">Sugar transport</keyword>
<protein>
    <submittedName>
        <fullName evidence="3">Multiple sugar transport system substrate-binding protein</fullName>
    </submittedName>
</protein>
<comment type="caution">
    <text evidence="3">The sequence shown here is derived from an EMBL/GenBank/DDBJ whole genome shotgun (WGS) entry which is preliminary data.</text>
</comment>
<keyword evidence="3" id="KW-0813">Transport</keyword>
<keyword evidence="4" id="KW-1185">Reference proteome</keyword>
<dbReference type="Proteomes" id="UP000323257">
    <property type="component" value="Unassembled WGS sequence"/>
</dbReference>
<proteinExistence type="predicted"/>
<feature type="compositionally biased region" description="Gly residues" evidence="1">
    <location>
        <begin position="33"/>
        <end position="42"/>
    </location>
</feature>
<dbReference type="AlphaFoldDB" id="A0A5S5CL77"/>
<dbReference type="RefSeq" id="WP_148927239.1">
    <property type="nucleotide sequence ID" value="NZ_VNHS01000001.1"/>
</dbReference>
<dbReference type="Pfam" id="PF01547">
    <property type="entry name" value="SBP_bac_1"/>
    <property type="match status" value="1"/>
</dbReference>
<evidence type="ECO:0000313" key="3">
    <source>
        <dbReference type="EMBL" id="TYP79138.1"/>
    </source>
</evidence>
<dbReference type="OrthoDB" id="2544341at2"/>
<gene>
    <name evidence="3" type="ORF">BCM02_101254</name>
</gene>
<dbReference type="PANTHER" id="PTHR43649:SF12">
    <property type="entry name" value="DIACETYLCHITOBIOSE BINDING PROTEIN DASA"/>
    <property type="match status" value="1"/>
</dbReference>
<name>A0A5S5CL77_9BACL</name>
<dbReference type="InterPro" id="IPR050490">
    <property type="entry name" value="Bact_solute-bd_prot1"/>
</dbReference>
<dbReference type="PROSITE" id="PS51257">
    <property type="entry name" value="PROKAR_LIPOPROTEIN"/>
    <property type="match status" value="1"/>
</dbReference>
<feature type="signal peptide" evidence="2">
    <location>
        <begin position="1"/>
        <end position="21"/>
    </location>
</feature>
<dbReference type="PANTHER" id="PTHR43649">
    <property type="entry name" value="ARABINOSE-BINDING PROTEIN-RELATED"/>
    <property type="match status" value="1"/>
</dbReference>
<reference evidence="3 4" key="1">
    <citation type="submission" date="2019-07" db="EMBL/GenBank/DDBJ databases">
        <title>Genomic Encyclopedia of Type Strains, Phase III (KMG-III): the genomes of soil and plant-associated and newly described type strains.</title>
        <authorList>
            <person name="Whitman W."/>
        </authorList>
    </citation>
    <scope>NUCLEOTIDE SEQUENCE [LARGE SCALE GENOMIC DNA]</scope>
    <source>
        <strain evidence="3 4">BL24</strain>
    </source>
</reference>
<evidence type="ECO:0000313" key="4">
    <source>
        <dbReference type="Proteomes" id="UP000323257"/>
    </source>
</evidence>